<evidence type="ECO:0000256" key="1">
    <source>
        <dbReference type="PIRSR" id="PIRSR017388-1"/>
    </source>
</evidence>
<dbReference type="PANTHER" id="PTHR11614">
    <property type="entry name" value="PHOSPHOLIPASE-RELATED"/>
    <property type="match status" value="1"/>
</dbReference>
<dbReference type="GO" id="GO:0106435">
    <property type="term" value="F:carboxylesterase activity"/>
    <property type="evidence" value="ECO:0007669"/>
    <property type="project" value="UniProtKB-EC"/>
</dbReference>
<protein>
    <submittedName>
        <fullName evidence="3">Carboxylesterase</fullName>
        <ecNumber evidence="3">3.1.1.1</ecNumber>
    </submittedName>
</protein>
<dbReference type="OrthoDB" id="9786110at2"/>
<name>A0A140L7R2_9FIRM</name>
<dbReference type="SUPFAM" id="SSF53474">
    <property type="entry name" value="alpha/beta-Hydrolases"/>
    <property type="match status" value="1"/>
</dbReference>
<accession>A0A140L7R2</accession>
<gene>
    <name evidence="3" type="primary">est</name>
    <name evidence="3" type="ORF">AN619_09120</name>
</gene>
<dbReference type="RefSeq" id="WP_068555290.1">
    <property type="nucleotide sequence ID" value="NZ_LOEE01000026.1"/>
</dbReference>
<dbReference type="EMBL" id="LOEE01000026">
    <property type="protein sequence ID" value="KXG76587.1"/>
    <property type="molecule type" value="Genomic_DNA"/>
</dbReference>
<evidence type="ECO:0000259" key="2">
    <source>
        <dbReference type="Pfam" id="PF12697"/>
    </source>
</evidence>
<dbReference type="STRING" id="520762.AN619_09120"/>
<dbReference type="EC" id="3.1.1.1" evidence="3"/>
<dbReference type="InterPro" id="IPR029058">
    <property type="entry name" value="AB_hydrolase_fold"/>
</dbReference>
<keyword evidence="3" id="KW-0378">Hydrolase</keyword>
<feature type="domain" description="AB hydrolase-1" evidence="2">
    <location>
        <begin position="5"/>
        <end position="205"/>
    </location>
</feature>
<dbReference type="AlphaFoldDB" id="A0A140L7R2"/>
<reference evidence="3 4" key="1">
    <citation type="submission" date="2015-12" db="EMBL/GenBank/DDBJ databases">
        <title>Draft genome sequence of the thermoanaerobe Thermotalea metallivorans, an isolate from the runoff channel of the Great Artesian Basin, Australia.</title>
        <authorList>
            <person name="Patel B.K."/>
        </authorList>
    </citation>
    <scope>NUCLEOTIDE SEQUENCE [LARGE SCALE GENOMIC DNA]</scope>
    <source>
        <strain evidence="3 4">B2-1</strain>
    </source>
</reference>
<comment type="caution">
    <text evidence="3">The sequence shown here is derived from an EMBL/GenBank/DDBJ whole genome shotgun (WGS) entry which is preliminary data.</text>
</comment>
<feature type="active site" description="Charge relay system" evidence="1">
    <location>
        <position position="200"/>
    </location>
</feature>
<evidence type="ECO:0000313" key="3">
    <source>
        <dbReference type="EMBL" id="KXG76587.1"/>
    </source>
</evidence>
<organism evidence="3 4">
    <name type="scientific">Thermotalea metallivorans</name>
    <dbReference type="NCBI Taxonomy" id="520762"/>
    <lineage>
        <taxon>Bacteria</taxon>
        <taxon>Bacillati</taxon>
        <taxon>Bacillota</taxon>
        <taxon>Clostridia</taxon>
        <taxon>Peptostreptococcales</taxon>
        <taxon>Thermotaleaceae</taxon>
        <taxon>Thermotalea</taxon>
    </lineage>
</organism>
<dbReference type="Proteomes" id="UP000070456">
    <property type="component" value="Unassembled WGS sequence"/>
</dbReference>
<feature type="active site" description="Charge relay system" evidence="1">
    <location>
        <position position="170"/>
    </location>
</feature>
<keyword evidence="4" id="KW-1185">Reference proteome</keyword>
<sequence>MKGCLLLHGYTGSPWEMDPLANILEQKGILTYCPILHGHKDPERDLHRSTYLDWIQSASEAYTQLSRQCNDIAIIGFSMGGLLAFHLVQKYKAKCLVSMCTPIYCFDVKNIAKDMLEAFKVKNYQRIREYTGAFRIPLKANWHFRKVLLSSRPLVKNIDVPLLIIQGKKDPVVKPYSAQYIYHYAKSSLKEIRYYEHTDHRFHRSRETQNIYNDITSFVLTHL</sequence>
<feature type="active site" description="Nucleophile" evidence="1">
    <location>
        <position position="78"/>
    </location>
</feature>
<dbReference type="InterPro" id="IPR051044">
    <property type="entry name" value="MAG_DAG_Lipase"/>
</dbReference>
<dbReference type="InterPro" id="IPR012354">
    <property type="entry name" value="Esterase_lipase"/>
</dbReference>
<dbReference type="InterPro" id="IPR000073">
    <property type="entry name" value="AB_hydrolase_1"/>
</dbReference>
<proteinExistence type="predicted"/>
<dbReference type="Gene3D" id="3.40.50.1820">
    <property type="entry name" value="alpha/beta hydrolase"/>
    <property type="match status" value="1"/>
</dbReference>
<dbReference type="Pfam" id="PF12697">
    <property type="entry name" value="Abhydrolase_6"/>
    <property type="match status" value="1"/>
</dbReference>
<dbReference type="PIRSF" id="PIRSF017388">
    <property type="entry name" value="Esterase_lipase"/>
    <property type="match status" value="1"/>
</dbReference>
<evidence type="ECO:0000313" key="4">
    <source>
        <dbReference type="Proteomes" id="UP000070456"/>
    </source>
</evidence>